<dbReference type="Proteomes" id="UP001151760">
    <property type="component" value="Unassembled WGS sequence"/>
</dbReference>
<proteinExistence type="predicted"/>
<feature type="region of interest" description="Disordered" evidence="1">
    <location>
        <begin position="52"/>
        <end position="73"/>
    </location>
</feature>
<reference evidence="2" key="1">
    <citation type="journal article" date="2022" name="Int. J. Mol. Sci.">
        <title>Draft Genome of Tanacetum Coccineum: Genomic Comparison of Closely Related Tanacetum-Family Plants.</title>
        <authorList>
            <person name="Yamashiro T."/>
            <person name="Shiraishi A."/>
            <person name="Nakayama K."/>
            <person name="Satake H."/>
        </authorList>
    </citation>
    <scope>NUCLEOTIDE SEQUENCE</scope>
</reference>
<gene>
    <name evidence="2" type="ORF">Tco_1057386</name>
</gene>
<protein>
    <submittedName>
        <fullName evidence="2">Uncharacterized protein</fullName>
    </submittedName>
</protein>
<accession>A0ABQ5H600</accession>
<reference evidence="2" key="2">
    <citation type="submission" date="2022-01" db="EMBL/GenBank/DDBJ databases">
        <authorList>
            <person name="Yamashiro T."/>
            <person name="Shiraishi A."/>
            <person name="Satake H."/>
            <person name="Nakayama K."/>
        </authorList>
    </citation>
    <scope>NUCLEOTIDE SEQUENCE</scope>
</reference>
<comment type="caution">
    <text evidence="2">The sequence shown here is derived from an EMBL/GenBank/DDBJ whole genome shotgun (WGS) entry which is preliminary data.</text>
</comment>
<evidence type="ECO:0000256" key="1">
    <source>
        <dbReference type="SAM" id="MobiDB-lite"/>
    </source>
</evidence>
<evidence type="ECO:0000313" key="3">
    <source>
        <dbReference type="Proteomes" id="UP001151760"/>
    </source>
</evidence>
<name>A0ABQ5H600_9ASTR</name>
<organism evidence="2 3">
    <name type="scientific">Tanacetum coccineum</name>
    <dbReference type="NCBI Taxonomy" id="301880"/>
    <lineage>
        <taxon>Eukaryota</taxon>
        <taxon>Viridiplantae</taxon>
        <taxon>Streptophyta</taxon>
        <taxon>Embryophyta</taxon>
        <taxon>Tracheophyta</taxon>
        <taxon>Spermatophyta</taxon>
        <taxon>Magnoliopsida</taxon>
        <taxon>eudicotyledons</taxon>
        <taxon>Gunneridae</taxon>
        <taxon>Pentapetalae</taxon>
        <taxon>asterids</taxon>
        <taxon>campanulids</taxon>
        <taxon>Asterales</taxon>
        <taxon>Asteraceae</taxon>
        <taxon>Asteroideae</taxon>
        <taxon>Anthemideae</taxon>
        <taxon>Anthemidinae</taxon>
        <taxon>Tanacetum</taxon>
    </lineage>
</organism>
<feature type="compositionally biased region" description="Polar residues" evidence="1">
    <location>
        <begin position="52"/>
        <end position="72"/>
    </location>
</feature>
<sequence>MTCIEQTFFSKAEKELFLDFDWDPEQARRDNDMKKNLALLAKYFKKLYKPTNNNLQTSSNSRNKTEDTTPVCSAQKGYSALTARDLDTMPGNAGSQSGVKRLRKHAITRRKWMMSNKLNKVVPLQLSKRWLEDTDKAELAEQRIEVT</sequence>
<keyword evidence="3" id="KW-1185">Reference proteome</keyword>
<dbReference type="EMBL" id="BQNB010019225">
    <property type="protein sequence ID" value="GJT83044.1"/>
    <property type="molecule type" value="Genomic_DNA"/>
</dbReference>
<evidence type="ECO:0000313" key="2">
    <source>
        <dbReference type="EMBL" id="GJT83044.1"/>
    </source>
</evidence>